<comment type="caution">
    <text evidence="8">Lacks conserved residue(s) required for the propagation of feature annotation.</text>
</comment>
<feature type="region of interest" description="Disordered" evidence="9">
    <location>
        <begin position="181"/>
        <end position="247"/>
    </location>
</feature>
<feature type="domain" description="Lysosome-associated membrane glycoprotein 2-like luminal" evidence="12">
    <location>
        <begin position="239"/>
        <end position="371"/>
    </location>
</feature>
<keyword evidence="8" id="KW-0458">Lysosome</keyword>
<dbReference type="GeneID" id="108711821"/>
<evidence type="ECO:0000256" key="10">
    <source>
        <dbReference type="SAM" id="Phobius"/>
    </source>
</evidence>
<evidence type="ECO:0000256" key="3">
    <source>
        <dbReference type="ARBA" id="ARBA00022729"/>
    </source>
</evidence>
<evidence type="ECO:0000256" key="8">
    <source>
        <dbReference type="PROSITE-ProRule" id="PRU00740"/>
    </source>
</evidence>
<keyword evidence="4" id="KW-0967">Endosome</keyword>
<feature type="chain" id="PRO_5035201468" evidence="11">
    <location>
        <begin position="43"/>
        <end position="423"/>
    </location>
</feature>
<dbReference type="OrthoDB" id="9428839at2759"/>
<dbReference type="Pfam" id="PF21222">
    <property type="entry name" value="Lamp2_2nd"/>
    <property type="match status" value="1"/>
</dbReference>
<evidence type="ECO:0000313" key="15">
    <source>
        <dbReference type="RefSeq" id="XP_018109390.1"/>
    </source>
</evidence>
<evidence type="ECO:0000256" key="7">
    <source>
        <dbReference type="ARBA" id="ARBA00023180"/>
    </source>
</evidence>
<dbReference type="PANTHER" id="PTHR11506:SF2">
    <property type="entry name" value="MACROSIALIN"/>
    <property type="match status" value="1"/>
</dbReference>
<feature type="compositionally biased region" description="Low complexity" evidence="9">
    <location>
        <begin position="181"/>
        <end position="197"/>
    </location>
</feature>
<comment type="subcellular location">
    <subcellularLocation>
        <location evidence="1">Endosome membrane</location>
        <topology evidence="1">Single-pass type I membrane protein</topology>
    </subcellularLocation>
    <subcellularLocation>
        <location evidence="8">Lysosome membrane</location>
        <topology evidence="8">Single-pass type I membrane protein</topology>
    </subcellularLocation>
</comment>
<keyword evidence="2 8" id="KW-0812">Transmembrane</keyword>
<dbReference type="GO" id="GO:0005765">
    <property type="term" value="C:lysosomal membrane"/>
    <property type="evidence" value="ECO:0000318"/>
    <property type="project" value="GO_Central"/>
</dbReference>
<keyword evidence="14" id="KW-1185">Reference proteome</keyword>
<evidence type="ECO:0000256" key="4">
    <source>
        <dbReference type="ARBA" id="ARBA00022753"/>
    </source>
</evidence>
<dbReference type="PROSITE" id="PS51407">
    <property type="entry name" value="LAMP_3"/>
    <property type="match status" value="1"/>
</dbReference>
<evidence type="ECO:0000256" key="2">
    <source>
        <dbReference type="ARBA" id="ARBA00022692"/>
    </source>
</evidence>
<accession>A0A8J0UTT2</accession>
<dbReference type="PRINTS" id="PR00336">
    <property type="entry name" value="LYSASSOCTDMP"/>
</dbReference>
<evidence type="ECO:0000256" key="1">
    <source>
        <dbReference type="ARBA" id="ARBA00004530"/>
    </source>
</evidence>
<dbReference type="GO" id="GO:0005886">
    <property type="term" value="C:plasma membrane"/>
    <property type="evidence" value="ECO:0000318"/>
    <property type="project" value="GO_Central"/>
</dbReference>
<reference evidence="15" key="1">
    <citation type="submission" date="2025-08" db="UniProtKB">
        <authorList>
            <consortium name="RefSeq"/>
        </authorList>
    </citation>
    <scope>IDENTIFICATION</scope>
    <source>
        <strain evidence="15">J_2021</strain>
        <tissue evidence="15">Erythrocytes</tissue>
    </source>
</reference>
<dbReference type="CTD" id="108711821"/>
<keyword evidence="3 11" id="KW-0732">Signal</keyword>
<dbReference type="Pfam" id="PF01299">
    <property type="entry name" value="Lamp2-like_luminal"/>
    <property type="match status" value="1"/>
</dbReference>
<evidence type="ECO:0000256" key="9">
    <source>
        <dbReference type="SAM" id="MobiDB-lite"/>
    </source>
</evidence>
<dbReference type="Proteomes" id="UP000186698">
    <property type="component" value="Chromosome 3L"/>
</dbReference>
<evidence type="ECO:0000259" key="13">
    <source>
        <dbReference type="Pfam" id="PF21222"/>
    </source>
</evidence>
<evidence type="ECO:0000256" key="11">
    <source>
        <dbReference type="SAM" id="SignalP"/>
    </source>
</evidence>
<comment type="similarity">
    <text evidence="8">Belongs to the LAMP family.</text>
</comment>
<dbReference type="AlphaFoldDB" id="A0A8J0UTT2"/>
<dbReference type="PANTHER" id="PTHR11506">
    <property type="entry name" value="LYSOSOME-ASSOCIATED MEMBRANE GLYCOPROTEIN"/>
    <property type="match status" value="1"/>
</dbReference>
<dbReference type="GO" id="GO:0072594">
    <property type="term" value="P:establishment of protein localization to organelle"/>
    <property type="evidence" value="ECO:0000318"/>
    <property type="project" value="GO_Central"/>
</dbReference>
<sequence>MRQSGRSHCVSESVRVSYLPIMSFHRAVLLGLCLCLTAVCTADSGTPNMHRTRAPCLSCPHHTTTTTARTTPKHTTTLHTTTHPTTIPYTNHTTTQHTTLPHNQTTTPPVTNHTTTLPVTNHTTTLPVTNHTTAPPITNYTTAPPVTNHTTTLPVTNHTTAPPITNHTTTPPVTNHTTAPPITNHTTTPPVTNHTTTQYTSQHTNHTTRPYTAPTNHSTTHYSTTAPTNYTRVPPSPEPTPSDFSVNNTSGTCLRLTAVLEITVNGTERIVVPPPPMTTSEGKCQEDQVEVTLGFPQATLHLAFTKDSTDFYLRDVNVTLLEKEPHNTFGASVKEMEAPLGHSFSCENVTLKVASSLVVTASKVKAQAFNFNGFNYGPAKNCYFKPNMTVPIVVGIVLLVLILVVVLAYIIGRRRRTGGYEML</sequence>
<proteinExistence type="inferred from homology"/>
<protein>
    <submittedName>
        <fullName evidence="15">Macrosialin</fullName>
    </submittedName>
</protein>
<name>A0A8J0UTT2_XENLA</name>
<evidence type="ECO:0000256" key="6">
    <source>
        <dbReference type="ARBA" id="ARBA00023136"/>
    </source>
</evidence>
<feature type="transmembrane region" description="Helical" evidence="10">
    <location>
        <begin position="388"/>
        <end position="412"/>
    </location>
</feature>
<feature type="compositionally biased region" description="Low complexity" evidence="9">
    <location>
        <begin position="63"/>
        <end position="133"/>
    </location>
</feature>
<dbReference type="KEGG" id="xla:108711821"/>
<feature type="region of interest" description="Disordered" evidence="9">
    <location>
        <begin position="63"/>
        <end position="145"/>
    </location>
</feature>
<evidence type="ECO:0000313" key="14">
    <source>
        <dbReference type="Proteomes" id="UP000186698"/>
    </source>
</evidence>
<feature type="compositionally biased region" description="Polar residues" evidence="9">
    <location>
        <begin position="198"/>
        <end position="231"/>
    </location>
</feature>
<keyword evidence="5 10" id="KW-1133">Transmembrane helix</keyword>
<keyword evidence="7" id="KW-0325">Glycoprotein</keyword>
<dbReference type="InterPro" id="IPR048524">
    <property type="entry name" value="Lamp2-like_TM"/>
</dbReference>
<gene>
    <name evidence="15" type="primary">LOC108711821</name>
</gene>
<feature type="signal peptide" evidence="11">
    <location>
        <begin position="1"/>
        <end position="42"/>
    </location>
</feature>
<dbReference type="GO" id="GO:0031902">
    <property type="term" value="C:late endosome membrane"/>
    <property type="evidence" value="ECO:0000318"/>
    <property type="project" value="GO_Central"/>
</dbReference>
<keyword evidence="6 8" id="KW-0472">Membrane</keyword>
<organism evidence="14 15">
    <name type="scientific">Xenopus laevis</name>
    <name type="common">African clawed frog</name>
    <dbReference type="NCBI Taxonomy" id="8355"/>
    <lineage>
        <taxon>Eukaryota</taxon>
        <taxon>Metazoa</taxon>
        <taxon>Chordata</taxon>
        <taxon>Craniata</taxon>
        <taxon>Vertebrata</taxon>
        <taxon>Euteleostomi</taxon>
        <taxon>Amphibia</taxon>
        <taxon>Batrachia</taxon>
        <taxon>Anura</taxon>
        <taxon>Pipoidea</taxon>
        <taxon>Pipidae</taxon>
        <taxon>Xenopodinae</taxon>
        <taxon>Xenopus</taxon>
        <taxon>Xenopus</taxon>
    </lineage>
</organism>
<dbReference type="Gene3D" id="2.40.160.110">
    <property type="match status" value="1"/>
</dbReference>
<dbReference type="InterPro" id="IPR048528">
    <property type="entry name" value="Lamp2-like_luminal"/>
</dbReference>
<dbReference type="RefSeq" id="XP_018109390.1">
    <property type="nucleotide sequence ID" value="XM_018253901.2"/>
</dbReference>
<evidence type="ECO:0000259" key="12">
    <source>
        <dbReference type="Pfam" id="PF01299"/>
    </source>
</evidence>
<feature type="domain" description="Lysosome-associated membrane glycoprotein 2-like transmembrane" evidence="13">
    <location>
        <begin position="390"/>
        <end position="420"/>
    </location>
</feature>
<evidence type="ECO:0000256" key="5">
    <source>
        <dbReference type="ARBA" id="ARBA00022989"/>
    </source>
</evidence>
<dbReference type="InterPro" id="IPR002000">
    <property type="entry name" value="Lysosome-assoc_membr_glycop"/>
</dbReference>